<dbReference type="InterPro" id="IPR013785">
    <property type="entry name" value="Aldolase_TIM"/>
</dbReference>
<protein>
    <recommendedName>
        <fullName evidence="1">Protein DA1-like domain-containing protein</fullName>
    </recommendedName>
</protein>
<dbReference type="InterPro" id="IPR022087">
    <property type="entry name" value="DA1-like_dom"/>
</dbReference>
<evidence type="ECO:0000313" key="3">
    <source>
        <dbReference type="Proteomes" id="UP001419268"/>
    </source>
</evidence>
<dbReference type="AlphaFoldDB" id="A0AAP0JW47"/>
<keyword evidence="3" id="KW-1185">Reference proteome</keyword>
<accession>A0AAP0JW47</accession>
<proteinExistence type="predicted"/>
<dbReference type="Proteomes" id="UP001419268">
    <property type="component" value="Unassembled WGS sequence"/>
</dbReference>
<sequence>MAVSMAALGGIAIVHYNNTPSDQYSIIRSAKSRHIPFASNPIFKSPSDFIDSGDDFTSSPCGWGLYGGGGGGGVFEVRFRSSGELSGMKRGGFGAVGGRGGWGGGGCVQCGGCGEDSGVSEAGAAVVGGRWAAWATLLTGSILAHELMHGWLRLKGKLQLICLKILELQLALNDWTKSSVDEDAKEKLAPYSALSGDESYSNRDLERTETEYNNSVSDPFLIRDGSETECINSVSVPSLISNGSETECNYNCTI</sequence>
<comment type="caution">
    <text evidence="2">The sequence shown here is derived from an EMBL/GenBank/DDBJ whole genome shotgun (WGS) entry which is preliminary data.</text>
</comment>
<dbReference type="EMBL" id="JBBNAG010000004">
    <property type="protein sequence ID" value="KAK9140130.1"/>
    <property type="molecule type" value="Genomic_DNA"/>
</dbReference>
<evidence type="ECO:0000259" key="1">
    <source>
        <dbReference type="Pfam" id="PF12315"/>
    </source>
</evidence>
<evidence type="ECO:0000313" key="2">
    <source>
        <dbReference type="EMBL" id="KAK9140130.1"/>
    </source>
</evidence>
<dbReference type="Pfam" id="PF12315">
    <property type="entry name" value="DA1-like"/>
    <property type="match status" value="1"/>
</dbReference>
<gene>
    <name evidence="2" type="ORF">Scep_009811</name>
</gene>
<organism evidence="2 3">
    <name type="scientific">Stephania cephalantha</name>
    <dbReference type="NCBI Taxonomy" id="152367"/>
    <lineage>
        <taxon>Eukaryota</taxon>
        <taxon>Viridiplantae</taxon>
        <taxon>Streptophyta</taxon>
        <taxon>Embryophyta</taxon>
        <taxon>Tracheophyta</taxon>
        <taxon>Spermatophyta</taxon>
        <taxon>Magnoliopsida</taxon>
        <taxon>Ranunculales</taxon>
        <taxon>Menispermaceae</taxon>
        <taxon>Menispermoideae</taxon>
        <taxon>Cissampelideae</taxon>
        <taxon>Stephania</taxon>
    </lineage>
</organism>
<reference evidence="2 3" key="1">
    <citation type="submission" date="2024-01" db="EMBL/GenBank/DDBJ databases">
        <title>Genome assemblies of Stephania.</title>
        <authorList>
            <person name="Yang L."/>
        </authorList>
    </citation>
    <scope>NUCLEOTIDE SEQUENCE [LARGE SCALE GENOMIC DNA]</scope>
    <source>
        <strain evidence="2">JXDWG</strain>
        <tissue evidence="2">Leaf</tissue>
    </source>
</reference>
<feature type="domain" description="Protein DA1-like" evidence="1">
    <location>
        <begin position="136"/>
        <end position="182"/>
    </location>
</feature>
<name>A0AAP0JW47_9MAGN</name>
<dbReference type="Gene3D" id="3.20.20.70">
    <property type="entry name" value="Aldolase class I"/>
    <property type="match status" value="1"/>
</dbReference>